<keyword evidence="2" id="KW-0805">Transcription regulation</keyword>
<keyword evidence="4" id="KW-0804">Transcription</keyword>
<dbReference type="CDD" id="cd11419">
    <property type="entry name" value="bHLHzip_TFAP4"/>
    <property type="match status" value="1"/>
</dbReference>
<gene>
    <name evidence="8" type="ORF">OKIOD_LOCUS15837</name>
</gene>
<dbReference type="PROSITE" id="PS50888">
    <property type="entry name" value="BHLH"/>
    <property type="match status" value="1"/>
</dbReference>
<feature type="region of interest" description="Disordered" evidence="6">
    <location>
        <begin position="27"/>
        <end position="65"/>
    </location>
</feature>
<dbReference type="Pfam" id="PF00010">
    <property type="entry name" value="HLH"/>
    <property type="match status" value="1"/>
</dbReference>
<feature type="domain" description="BHLH" evidence="7">
    <location>
        <begin position="105"/>
        <end position="156"/>
    </location>
</feature>
<protein>
    <submittedName>
        <fullName evidence="8">Oidioi.mRNA.OKI2018_I69.chr2.g7072.t1.cds</fullName>
    </submittedName>
</protein>
<dbReference type="SMART" id="SM00353">
    <property type="entry name" value="HLH"/>
    <property type="match status" value="1"/>
</dbReference>
<feature type="compositionally biased region" description="Polar residues" evidence="6">
    <location>
        <begin position="83"/>
        <end position="99"/>
    </location>
</feature>
<evidence type="ECO:0000256" key="3">
    <source>
        <dbReference type="ARBA" id="ARBA00023125"/>
    </source>
</evidence>
<dbReference type="PANTHER" id="PTHR15741">
    <property type="entry name" value="BASIC HELIX-LOOP-HELIX ZIP TRANSCRIPTION FACTOR"/>
    <property type="match status" value="1"/>
</dbReference>
<dbReference type="Gene3D" id="4.10.280.10">
    <property type="entry name" value="Helix-loop-helix DNA-binding domain"/>
    <property type="match status" value="1"/>
</dbReference>
<dbReference type="InterPro" id="IPR052207">
    <property type="entry name" value="Max-like/E-box_TFs"/>
</dbReference>
<evidence type="ECO:0000256" key="4">
    <source>
        <dbReference type="ARBA" id="ARBA00023163"/>
    </source>
</evidence>
<name>A0ABN7T8H9_OIKDI</name>
<dbReference type="InterPro" id="IPR011598">
    <property type="entry name" value="bHLH_dom"/>
</dbReference>
<keyword evidence="9" id="KW-1185">Reference proteome</keyword>
<organism evidence="8 9">
    <name type="scientific">Oikopleura dioica</name>
    <name type="common">Tunicate</name>
    <dbReference type="NCBI Taxonomy" id="34765"/>
    <lineage>
        <taxon>Eukaryota</taxon>
        <taxon>Metazoa</taxon>
        <taxon>Chordata</taxon>
        <taxon>Tunicata</taxon>
        <taxon>Appendicularia</taxon>
        <taxon>Copelata</taxon>
        <taxon>Oikopleuridae</taxon>
        <taxon>Oikopleura</taxon>
    </lineage>
</organism>
<dbReference type="SUPFAM" id="SSF47459">
    <property type="entry name" value="HLH, helix-loop-helix DNA-binding domain"/>
    <property type="match status" value="1"/>
</dbReference>
<evidence type="ECO:0000256" key="5">
    <source>
        <dbReference type="ARBA" id="ARBA00023242"/>
    </source>
</evidence>
<comment type="subcellular location">
    <subcellularLocation>
        <location evidence="1">Nucleus</location>
    </subcellularLocation>
</comment>
<evidence type="ECO:0000256" key="2">
    <source>
        <dbReference type="ARBA" id="ARBA00023015"/>
    </source>
</evidence>
<evidence type="ECO:0000256" key="6">
    <source>
        <dbReference type="SAM" id="MobiDB-lite"/>
    </source>
</evidence>
<accession>A0ABN7T8H9</accession>
<dbReference type="EMBL" id="OU015567">
    <property type="protein sequence ID" value="CAG5112907.1"/>
    <property type="molecule type" value="Genomic_DNA"/>
</dbReference>
<dbReference type="PANTHER" id="PTHR15741:SF27">
    <property type="entry name" value="TRANSCRIPTION FACTOR AP-4"/>
    <property type="match status" value="1"/>
</dbReference>
<evidence type="ECO:0000259" key="7">
    <source>
        <dbReference type="PROSITE" id="PS50888"/>
    </source>
</evidence>
<dbReference type="Proteomes" id="UP001158576">
    <property type="component" value="Chromosome 2"/>
</dbReference>
<dbReference type="InterPro" id="IPR036638">
    <property type="entry name" value="HLH_DNA-bd_sf"/>
</dbReference>
<reference evidence="8 9" key="1">
    <citation type="submission" date="2021-04" db="EMBL/GenBank/DDBJ databases">
        <authorList>
            <person name="Bliznina A."/>
        </authorList>
    </citation>
    <scope>NUCLEOTIDE SEQUENCE [LARGE SCALE GENOMIC DNA]</scope>
</reference>
<keyword evidence="5" id="KW-0539">Nucleus</keyword>
<evidence type="ECO:0000313" key="9">
    <source>
        <dbReference type="Proteomes" id="UP001158576"/>
    </source>
</evidence>
<sequence length="293" mass="32226">MKRKQERINTETIDYIAKFIVTVKSGRKDNLATKRSADEPLSGGASPKNARIAPGSPQSRSASLGDFHAAAVSDATPSGLSSLINFNTSSSEPSKSPTLTDEKKSRREIANCNERRRMQSINDGFARLKSLVPCIANEKVSKATILQQTAEHIEKESREKEQLKKIIKTFDPSYVFENDLKSSTREVSPDVSSLPTLVETKPIAPAPEPSLLNSLSALGGNNLEKTRQMLTQIQLLQAITQLQQNTATYNPLLPEQTSAKRETDVENNENNPVLNTLLQTMLQNALAQDSTHK</sequence>
<feature type="compositionally biased region" description="Basic and acidic residues" evidence="6">
    <location>
        <begin position="27"/>
        <end position="38"/>
    </location>
</feature>
<proteinExistence type="predicted"/>
<feature type="region of interest" description="Disordered" evidence="6">
    <location>
        <begin position="83"/>
        <end position="105"/>
    </location>
</feature>
<keyword evidence="3" id="KW-0238">DNA-binding</keyword>
<evidence type="ECO:0000313" key="8">
    <source>
        <dbReference type="EMBL" id="CAG5112907.1"/>
    </source>
</evidence>
<evidence type="ECO:0000256" key="1">
    <source>
        <dbReference type="ARBA" id="ARBA00004123"/>
    </source>
</evidence>